<dbReference type="EMBL" id="CR555306">
    <property type="protein sequence ID" value="CAI09798.1"/>
    <property type="molecule type" value="Genomic_DNA"/>
</dbReference>
<gene>
    <name evidence="2" type="ORF">ebA6420</name>
</gene>
<evidence type="ECO:0000313" key="2">
    <source>
        <dbReference type="EMBL" id="CAI09798.1"/>
    </source>
</evidence>
<accession>Q5NYR6</accession>
<dbReference type="KEGG" id="eba:ebA6420"/>
<feature type="signal peptide" evidence="1">
    <location>
        <begin position="1"/>
        <end position="24"/>
    </location>
</feature>
<name>Q5NYR6_AROAE</name>
<dbReference type="AlphaFoldDB" id="Q5NYR6"/>
<organism evidence="2 3">
    <name type="scientific">Aromatoleum aromaticum (strain DSM 19018 / LMG 30748 / EbN1)</name>
    <name type="common">Azoarcus sp. (strain EbN1)</name>
    <dbReference type="NCBI Taxonomy" id="76114"/>
    <lineage>
        <taxon>Bacteria</taxon>
        <taxon>Pseudomonadati</taxon>
        <taxon>Pseudomonadota</taxon>
        <taxon>Betaproteobacteria</taxon>
        <taxon>Rhodocyclales</taxon>
        <taxon>Rhodocyclaceae</taxon>
        <taxon>Aromatoleum</taxon>
    </lineage>
</organism>
<evidence type="ECO:0000313" key="3">
    <source>
        <dbReference type="Proteomes" id="UP000006552"/>
    </source>
</evidence>
<keyword evidence="3" id="KW-1185">Reference proteome</keyword>
<sequence>MRAKFIIHALIVATFIGVTAPAQAAASLRNETQLKLALRASPPCCVIDARSDAQRQSRAIAEALVYREGIRIDPVAAVVVVADDDARALSVAEKIAAAHPGKTVFAVEGGVDAWESVVSAISAEPPGGRAVQFVIPKNTCEQGPALQQLRTAPK</sequence>
<dbReference type="Proteomes" id="UP000006552">
    <property type="component" value="Chromosome"/>
</dbReference>
<dbReference type="InterPro" id="IPR036873">
    <property type="entry name" value="Rhodanese-like_dom_sf"/>
</dbReference>
<evidence type="ECO:0008006" key="4">
    <source>
        <dbReference type="Google" id="ProtNLM"/>
    </source>
</evidence>
<dbReference type="SUPFAM" id="SSF52821">
    <property type="entry name" value="Rhodanese/Cell cycle control phosphatase"/>
    <property type="match status" value="1"/>
</dbReference>
<reference evidence="2 3" key="1">
    <citation type="journal article" date="2005" name="Arch. Microbiol.">
        <title>The genome sequence of an anaerobic aromatic-degrading denitrifying bacterium, strain EbN1.</title>
        <authorList>
            <person name="Rabus R."/>
            <person name="Kube M."/>
            <person name="Heider J."/>
            <person name="Beck A."/>
            <person name="Heitmann K."/>
            <person name="Widdel F."/>
            <person name="Reinhardt R."/>
        </authorList>
    </citation>
    <scope>NUCLEOTIDE SEQUENCE [LARGE SCALE GENOMIC DNA]</scope>
    <source>
        <strain evidence="2 3">EbN1</strain>
    </source>
</reference>
<dbReference type="eggNOG" id="COG0607">
    <property type="taxonomic scope" value="Bacteria"/>
</dbReference>
<dbReference type="HOGENOM" id="CLU_1685728_0_0_4"/>
<proteinExistence type="predicted"/>
<evidence type="ECO:0000256" key="1">
    <source>
        <dbReference type="SAM" id="SignalP"/>
    </source>
</evidence>
<keyword evidence="1" id="KW-0732">Signal</keyword>
<feature type="chain" id="PRO_5004260783" description="Rhodanese domain-containing protein" evidence="1">
    <location>
        <begin position="25"/>
        <end position="154"/>
    </location>
</feature>
<dbReference type="STRING" id="76114.ebA6420"/>
<protein>
    <recommendedName>
        <fullName evidence="4">Rhodanese domain-containing protein</fullName>
    </recommendedName>
</protein>